<dbReference type="InterPro" id="IPR028098">
    <property type="entry name" value="Glyco_trans_4-like_N"/>
</dbReference>
<dbReference type="KEGG" id="tna:CTN_1342"/>
<dbReference type="Gene3D" id="3.40.50.2000">
    <property type="entry name" value="Glycogen Phosphorylase B"/>
    <property type="match status" value="2"/>
</dbReference>
<evidence type="ECO:0000313" key="3">
    <source>
        <dbReference type="EMBL" id="ACM23518.1"/>
    </source>
</evidence>
<evidence type="ECO:0000259" key="2">
    <source>
        <dbReference type="Pfam" id="PF13439"/>
    </source>
</evidence>
<dbReference type="SUPFAM" id="SSF53756">
    <property type="entry name" value="UDP-Glycosyltransferase/glycogen phosphorylase"/>
    <property type="match status" value="1"/>
</dbReference>
<sequence>MKIALLHYRGGLMDGVSLEMEKWKKVLTRMGHEVHIVAGNRKEGVDVVVEEIGFENPDFAMMNRNFFGGVTDFSNEEDFLSFMKKKEEELFHTLSEVLEDYDLVVPNNIWSLGLFPPLGLALSKLKKKFIAHHHDFWWERKHLIPKSERLREILERHFPPDLPNVKHVVINSIAKKELQKRKGIDPVVVPNVMDFERPLTSEDMYHRMREELGIDPGTIVALQATRIDKRKAIELSIDVVALLKRTLKRKTPLYNGSVFSGEIVLVFSGLCEDVSYLEELKEYASLKSVPLLIFSERVKEDTSFFWKLYNVADFVTYPTILEGWGNQLLEAIAAKKPVVLFEYEVFRSDIKPVGLRYISLGERFFRRENLVKVEESVLQKAVEELSKLLCDPSLYRETVEHNFEVGKKHFSLERLKEILSREVLV</sequence>
<keyword evidence="3" id="KW-0808">Transferase</keyword>
<dbReference type="Proteomes" id="UP000000445">
    <property type="component" value="Chromosome"/>
</dbReference>
<name>B9K985_THENN</name>
<protein>
    <submittedName>
        <fullName evidence="3">Glycosyl transferase, group 1</fullName>
    </submittedName>
</protein>
<dbReference type="HOGENOM" id="CLU_645170_0_0_0"/>
<dbReference type="PANTHER" id="PTHR12526:SF628">
    <property type="entry name" value="MANNOSYLGLUCOSYLGLYCERATE SYNTHASE"/>
    <property type="match status" value="1"/>
</dbReference>
<evidence type="ECO:0000313" key="4">
    <source>
        <dbReference type="Proteomes" id="UP000000445"/>
    </source>
</evidence>
<dbReference type="RefSeq" id="WP_015919812.1">
    <property type="nucleotide sequence ID" value="NC_011978.1"/>
</dbReference>
<keyword evidence="4" id="KW-1185">Reference proteome</keyword>
<dbReference type="EMBL" id="CP000916">
    <property type="protein sequence ID" value="ACM23518.1"/>
    <property type="molecule type" value="Genomic_DNA"/>
</dbReference>
<dbReference type="AlphaFoldDB" id="B9K985"/>
<gene>
    <name evidence="3" type="ordered locus">CTN_1342</name>
</gene>
<dbReference type="STRING" id="309803.CTN_1342"/>
<dbReference type="InterPro" id="IPR054975">
    <property type="entry name" value="manno_glu_gly_synth"/>
</dbReference>
<dbReference type="NCBIfam" id="NF041101">
    <property type="entry name" value="manno_glu_gly_synth"/>
    <property type="match status" value="1"/>
</dbReference>
<proteinExistence type="predicted"/>
<organism evidence="3 4">
    <name type="scientific">Thermotoga neapolitana (strain ATCC 49049 / DSM 4359 / NBRC 107923 / NS-E)</name>
    <dbReference type="NCBI Taxonomy" id="309803"/>
    <lineage>
        <taxon>Bacteria</taxon>
        <taxon>Thermotogati</taxon>
        <taxon>Thermotogota</taxon>
        <taxon>Thermotogae</taxon>
        <taxon>Thermotogales</taxon>
        <taxon>Thermotogaceae</taxon>
        <taxon>Thermotoga</taxon>
    </lineage>
</organism>
<dbReference type="Pfam" id="PF13439">
    <property type="entry name" value="Glyco_transf_4"/>
    <property type="match status" value="1"/>
</dbReference>
<dbReference type="InterPro" id="IPR001296">
    <property type="entry name" value="Glyco_trans_1"/>
</dbReference>
<accession>B9K985</accession>
<evidence type="ECO:0000259" key="1">
    <source>
        <dbReference type="Pfam" id="PF00534"/>
    </source>
</evidence>
<dbReference type="CAZy" id="GT4">
    <property type="family name" value="Glycosyltransferase Family 4"/>
</dbReference>
<dbReference type="eggNOG" id="COG0438">
    <property type="taxonomic scope" value="Bacteria"/>
</dbReference>
<dbReference type="CDD" id="cd03801">
    <property type="entry name" value="GT4_PimA-like"/>
    <property type="match status" value="1"/>
</dbReference>
<dbReference type="Pfam" id="PF00534">
    <property type="entry name" value="Glycos_transf_1"/>
    <property type="match status" value="1"/>
</dbReference>
<dbReference type="GO" id="GO:0016757">
    <property type="term" value="F:glycosyltransferase activity"/>
    <property type="evidence" value="ECO:0007669"/>
    <property type="project" value="InterPro"/>
</dbReference>
<reference evidence="3 4" key="1">
    <citation type="journal article" date="2009" name="Biosci. Biotechnol. Biochem.">
        <title>WeGAS: a web-based microbial genome annotation system.</title>
        <authorList>
            <person name="Lee D."/>
            <person name="Seo H."/>
            <person name="Park C."/>
            <person name="Park K."/>
        </authorList>
    </citation>
    <scope>NUCLEOTIDE SEQUENCE [LARGE SCALE GENOMIC DNA]</scope>
    <source>
        <strain evidence="4">ATCC 49049 / DSM 4359 / NBRC 107923 / NS-E</strain>
    </source>
</reference>
<feature type="domain" description="Glycosyl transferase family 1" evidence="1">
    <location>
        <begin position="208"/>
        <end position="348"/>
    </location>
</feature>
<dbReference type="PANTHER" id="PTHR12526">
    <property type="entry name" value="GLYCOSYLTRANSFERASE"/>
    <property type="match status" value="1"/>
</dbReference>
<feature type="domain" description="Glycosyltransferase subfamily 4-like N-terminal" evidence="2">
    <location>
        <begin position="25"/>
        <end position="197"/>
    </location>
</feature>